<gene>
    <name evidence="9" type="ORF">SI7747_04004342</name>
</gene>
<dbReference type="PANTHER" id="PTHR15486">
    <property type="entry name" value="ANCIENT UBIQUITOUS PROTEIN"/>
    <property type="match status" value="1"/>
</dbReference>
<reference evidence="9 10" key="1">
    <citation type="submission" date="2019-12" db="EMBL/GenBank/DDBJ databases">
        <authorList>
            <person name="Scholz U."/>
            <person name="Mascher M."/>
            <person name="Fiebig A."/>
        </authorList>
    </citation>
    <scope>NUCLEOTIDE SEQUENCE</scope>
</reference>
<keyword evidence="3" id="KW-0808">Transferase</keyword>
<evidence type="ECO:0000256" key="7">
    <source>
        <dbReference type="SAM" id="MobiDB-lite"/>
    </source>
</evidence>
<keyword evidence="5" id="KW-1133">Transmembrane helix</keyword>
<keyword evidence="6" id="KW-0472">Membrane</keyword>
<dbReference type="SUPFAM" id="SSF69593">
    <property type="entry name" value="Glycerol-3-phosphate (1)-acyltransferase"/>
    <property type="match status" value="1"/>
</dbReference>
<dbReference type="InterPro" id="IPR056462">
    <property type="entry name" value="HAD_RAM2/GPAT1-8"/>
</dbReference>
<evidence type="ECO:0000256" key="5">
    <source>
        <dbReference type="ARBA" id="ARBA00022989"/>
    </source>
</evidence>
<name>A0A7I8IL44_SPIIN</name>
<comment type="subcellular location">
    <subcellularLocation>
        <location evidence="1">Membrane</location>
    </subcellularLocation>
</comment>
<feature type="domain" description="Glycerol-3-phosphate acyltransferase RAM2/GPAT1-8 HAD-like" evidence="8">
    <location>
        <begin position="101"/>
        <end position="178"/>
    </location>
</feature>
<protein>
    <recommendedName>
        <fullName evidence="8">Glycerol-3-phosphate acyltransferase RAM2/GPAT1-8 HAD-like domain-containing protein</fullName>
    </recommendedName>
</protein>
<comment type="similarity">
    <text evidence="2">Belongs to the GPAT/DAPAT family.</text>
</comment>
<accession>A0A7I8IL44</accession>
<proteinExistence type="inferred from homology"/>
<keyword evidence="4" id="KW-0812">Transmembrane</keyword>
<feature type="domain" description="Glycerol-3-phosphate acyltransferase RAM2/GPAT1-8 HAD-like" evidence="8">
    <location>
        <begin position="6"/>
        <end position="45"/>
    </location>
</feature>
<dbReference type="EMBL" id="LR743591">
    <property type="protein sequence ID" value="CAA2618175.1"/>
    <property type="molecule type" value="Genomic_DNA"/>
</dbReference>
<dbReference type="PANTHER" id="PTHR15486:SF77">
    <property type="entry name" value="OS08G0131300 PROTEIN"/>
    <property type="match status" value="1"/>
</dbReference>
<sequence length="448" mass="48152">MEDESVLAELEGALVIRRSVFPYFMLVALEAGCPLRALLLCSSPPSCPCSRQSAWPPPPPCDDLHFHGGPPGGRCDGGGEGHSPQVLPPGPVGEGVRGLSRTRGKKCVVTSMPRLMVEPFLWEYLDVERVVGTELLVAGGRCLGVVAPPGIMLGRRRLNALRAALGDRGEFDVGYGDELREAYMPRQRRRPPRCPRALPKALGLSRRQAGGAANGVGLLGGAPLASVSVPLAVVRILMGMVLPYRWQFLCGAALGLRIRAKFAPTALRAAGGSTLYACSHRTLLDPIVAATALRRKLVAVTYSLSPVSEALSPIPTVRLTRDRRRDGETMRRLLEVGDLVVCPREPPAGSRIFSDRTTGRGGGGSMFYGSTVRGYKCLDSIFFLMNPSPSYRLDFLDRVSGGVGSGQDVANRVQKAIAGALGFECTVFTRRDKYRMIAGSDGRVESRN</sequence>
<evidence type="ECO:0000256" key="4">
    <source>
        <dbReference type="ARBA" id="ARBA00022692"/>
    </source>
</evidence>
<evidence type="ECO:0000256" key="3">
    <source>
        <dbReference type="ARBA" id="ARBA00022679"/>
    </source>
</evidence>
<dbReference type="GO" id="GO:0010143">
    <property type="term" value="P:cutin biosynthetic process"/>
    <property type="evidence" value="ECO:0007669"/>
    <property type="project" value="TreeGrafter"/>
</dbReference>
<dbReference type="EMBL" id="CACRZD030000004">
    <property type="protein sequence ID" value="CAA6657892.1"/>
    <property type="molecule type" value="Genomic_DNA"/>
</dbReference>
<feature type="region of interest" description="Disordered" evidence="7">
    <location>
        <begin position="74"/>
        <end position="98"/>
    </location>
</feature>
<dbReference type="Pfam" id="PF23270">
    <property type="entry name" value="HAD_RAM2_N"/>
    <property type="match status" value="2"/>
</dbReference>
<evidence type="ECO:0000256" key="1">
    <source>
        <dbReference type="ARBA" id="ARBA00004370"/>
    </source>
</evidence>
<evidence type="ECO:0000256" key="2">
    <source>
        <dbReference type="ARBA" id="ARBA00007937"/>
    </source>
</evidence>
<dbReference type="AlphaFoldDB" id="A0A7I8IL44"/>
<evidence type="ECO:0000259" key="8">
    <source>
        <dbReference type="Pfam" id="PF23270"/>
    </source>
</evidence>
<dbReference type="GO" id="GO:0090447">
    <property type="term" value="F:glycerol-3-phosphate 2-O-acyltransferase activity"/>
    <property type="evidence" value="ECO:0007669"/>
    <property type="project" value="TreeGrafter"/>
</dbReference>
<evidence type="ECO:0000313" key="9">
    <source>
        <dbReference type="EMBL" id="CAA2618175.1"/>
    </source>
</evidence>
<evidence type="ECO:0000256" key="6">
    <source>
        <dbReference type="ARBA" id="ARBA00023136"/>
    </source>
</evidence>
<dbReference type="GO" id="GO:0016791">
    <property type="term" value="F:phosphatase activity"/>
    <property type="evidence" value="ECO:0007669"/>
    <property type="project" value="TreeGrafter"/>
</dbReference>
<keyword evidence="10" id="KW-1185">Reference proteome</keyword>
<dbReference type="GO" id="GO:0016020">
    <property type="term" value="C:membrane"/>
    <property type="evidence" value="ECO:0007669"/>
    <property type="project" value="UniProtKB-SubCell"/>
</dbReference>
<organism evidence="9">
    <name type="scientific">Spirodela intermedia</name>
    <name type="common">Intermediate duckweed</name>
    <dbReference type="NCBI Taxonomy" id="51605"/>
    <lineage>
        <taxon>Eukaryota</taxon>
        <taxon>Viridiplantae</taxon>
        <taxon>Streptophyta</taxon>
        <taxon>Embryophyta</taxon>
        <taxon>Tracheophyta</taxon>
        <taxon>Spermatophyta</taxon>
        <taxon>Magnoliopsida</taxon>
        <taxon>Liliopsida</taxon>
        <taxon>Araceae</taxon>
        <taxon>Lemnoideae</taxon>
        <taxon>Spirodela</taxon>
    </lineage>
</organism>
<evidence type="ECO:0000313" key="10">
    <source>
        <dbReference type="Proteomes" id="UP001189122"/>
    </source>
</evidence>
<dbReference type="Proteomes" id="UP001189122">
    <property type="component" value="Unassembled WGS sequence"/>
</dbReference>